<feature type="domain" description="AB hydrolase-1" evidence="2">
    <location>
        <begin position="30"/>
        <end position="272"/>
    </location>
</feature>
<protein>
    <submittedName>
        <fullName evidence="3">Alpha/beta fold hydrolase</fullName>
    </submittedName>
</protein>
<evidence type="ECO:0000259" key="2">
    <source>
        <dbReference type="Pfam" id="PF00561"/>
    </source>
</evidence>
<organism evidence="3 4">
    <name type="scientific">Nocardioides eburneus</name>
    <dbReference type="NCBI Taxonomy" id="3231482"/>
    <lineage>
        <taxon>Bacteria</taxon>
        <taxon>Bacillati</taxon>
        <taxon>Actinomycetota</taxon>
        <taxon>Actinomycetes</taxon>
        <taxon>Propionibacteriales</taxon>
        <taxon>Nocardioidaceae</taxon>
        <taxon>Nocardioides</taxon>
    </lineage>
</organism>
<keyword evidence="1 3" id="KW-0378">Hydrolase</keyword>
<proteinExistence type="predicted"/>
<evidence type="ECO:0000256" key="1">
    <source>
        <dbReference type="ARBA" id="ARBA00022801"/>
    </source>
</evidence>
<evidence type="ECO:0000313" key="3">
    <source>
        <dbReference type="EMBL" id="MEX0426165.1"/>
    </source>
</evidence>
<evidence type="ECO:0000313" key="4">
    <source>
        <dbReference type="Proteomes" id="UP001556631"/>
    </source>
</evidence>
<dbReference type="PRINTS" id="PR00412">
    <property type="entry name" value="EPOXHYDRLASE"/>
</dbReference>
<comment type="caution">
    <text evidence="3">The sequence shown here is derived from an EMBL/GenBank/DDBJ whole genome shotgun (WGS) entry which is preliminary data.</text>
</comment>
<dbReference type="GO" id="GO:0016787">
    <property type="term" value="F:hydrolase activity"/>
    <property type="evidence" value="ECO:0007669"/>
    <property type="project" value="UniProtKB-KW"/>
</dbReference>
<dbReference type="InterPro" id="IPR000073">
    <property type="entry name" value="AB_hydrolase_1"/>
</dbReference>
<dbReference type="InterPro" id="IPR029058">
    <property type="entry name" value="AB_hydrolase_fold"/>
</dbReference>
<dbReference type="Pfam" id="PF00561">
    <property type="entry name" value="Abhydrolase_1"/>
    <property type="match status" value="1"/>
</dbReference>
<dbReference type="EMBL" id="JBFPJR010000001">
    <property type="protein sequence ID" value="MEX0426165.1"/>
    <property type="molecule type" value="Genomic_DNA"/>
</dbReference>
<name>A0ABV3SU96_9ACTN</name>
<dbReference type="RefSeq" id="WP_367990821.1">
    <property type="nucleotide sequence ID" value="NZ_JBFPJR010000001.1"/>
</dbReference>
<dbReference type="SUPFAM" id="SSF53474">
    <property type="entry name" value="alpha/beta-Hydrolases"/>
    <property type="match status" value="1"/>
</dbReference>
<dbReference type="Proteomes" id="UP001556631">
    <property type="component" value="Unassembled WGS sequence"/>
</dbReference>
<dbReference type="PANTHER" id="PTHR43329">
    <property type="entry name" value="EPOXIDE HYDROLASE"/>
    <property type="match status" value="1"/>
</dbReference>
<reference evidence="3 4" key="1">
    <citation type="submission" date="2024-07" db="EMBL/GenBank/DDBJ databases">
        <authorList>
            <person name="Lee S."/>
            <person name="Kang M."/>
        </authorList>
    </citation>
    <scope>NUCLEOTIDE SEQUENCE [LARGE SCALE GENOMIC DNA]</scope>
    <source>
        <strain evidence="3 4">DS6</strain>
    </source>
</reference>
<accession>A0ABV3SU96</accession>
<keyword evidence="4" id="KW-1185">Reference proteome</keyword>
<dbReference type="InterPro" id="IPR000639">
    <property type="entry name" value="Epox_hydrolase-like"/>
</dbReference>
<gene>
    <name evidence="3" type="ORF">AB3X52_00940</name>
</gene>
<sequence length="301" mass="32726">MTTSTTTRRVATTDGLELAVTEYAGPQDAPMIVCVHGYPDNQSVWAPVATRLSRRFRVVTYDVRGCGDSDAPADRRGYRIPQLNADLAAVMDAVSPDRSVHLLAHDWGSIQTWAAVSGNIPAARIASYTSISGPDLDQAGVWLRGLATHGLAGARKRLKQLAESYYVFLFQAPGLPEAAWRSGLLEKLLAREVRGVESVPERRERDTINGIELYRANILGRLGRPTPRRVTVPVQVIAPTRDVYVSPAMATEAPVPYVDDLTVVEVDARHWVVLRQPDRIAELVAGFVTAHGGERGGVTGA</sequence>
<dbReference type="Gene3D" id="3.40.50.1820">
    <property type="entry name" value="alpha/beta hydrolase"/>
    <property type="match status" value="1"/>
</dbReference>